<dbReference type="HOGENOM" id="CLU_140176_15_0_4"/>
<dbReference type="AlphaFoldDB" id="W0SF49"/>
<evidence type="ECO:0000313" key="2">
    <source>
        <dbReference type="Proteomes" id="UP000031637"/>
    </source>
</evidence>
<sequence length="87" mass="9418">MSDQAKYPLVILRRKQVEAKTGLSRSSIYDRLNPKASSYDPSFPAPVSLGEKAVGWVESEIDQWITGRIAVSRGGAKHSSEPCAVAA</sequence>
<name>W0SF49_9PROT</name>
<accession>W0SF49</accession>
<dbReference type="Pfam" id="PF05930">
    <property type="entry name" value="Phage_AlpA"/>
    <property type="match status" value="1"/>
</dbReference>
<dbReference type="InterPro" id="IPR010260">
    <property type="entry name" value="AlpA"/>
</dbReference>
<dbReference type="PANTHER" id="PTHR36154:SF1">
    <property type="entry name" value="DNA-BINDING TRANSCRIPTIONAL ACTIVATOR ALPA"/>
    <property type="match status" value="1"/>
</dbReference>
<dbReference type="KEGG" id="shd:SUTH_01582"/>
<dbReference type="PANTHER" id="PTHR36154">
    <property type="entry name" value="DNA-BINDING TRANSCRIPTIONAL ACTIVATOR ALPA"/>
    <property type="match status" value="1"/>
</dbReference>
<keyword evidence="2" id="KW-1185">Reference proteome</keyword>
<dbReference type="OrthoDB" id="9182156at2"/>
<dbReference type="EMBL" id="AP012547">
    <property type="protein sequence ID" value="BAO29375.1"/>
    <property type="molecule type" value="Genomic_DNA"/>
</dbReference>
<proteinExistence type="predicted"/>
<evidence type="ECO:0000313" key="1">
    <source>
        <dbReference type="EMBL" id="BAO29375.1"/>
    </source>
</evidence>
<dbReference type="Proteomes" id="UP000031637">
    <property type="component" value="Chromosome"/>
</dbReference>
<protein>
    <submittedName>
        <fullName evidence="1">Transcriptional regulator</fullName>
    </submittedName>
</protein>
<dbReference type="Gene3D" id="1.10.238.160">
    <property type="match status" value="1"/>
</dbReference>
<dbReference type="InterPro" id="IPR052931">
    <property type="entry name" value="Prophage_regulatory_activator"/>
</dbReference>
<dbReference type="STRING" id="1223802.SUTH_01582"/>
<reference evidence="1 2" key="1">
    <citation type="journal article" date="2014" name="Syst. Appl. Microbiol.">
        <title>Complete genomes of freshwater sulfur oxidizers Sulfuricella denitrificans skB26 and Sulfuritalea hydrogenivorans sk43H: genetic insights into the sulfur oxidation pathway of betaproteobacteria.</title>
        <authorList>
            <person name="Watanabe T."/>
            <person name="Kojima H."/>
            <person name="Fukui M."/>
        </authorList>
    </citation>
    <scope>NUCLEOTIDE SEQUENCE [LARGE SCALE GENOMIC DNA]</scope>
    <source>
        <strain evidence="1">DSM22779</strain>
    </source>
</reference>
<organism evidence="1 2">
    <name type="scientific">Sulfuritalea hydrogenivorans sk43H</name>
    <dbReference type="NCBI Taxonomy" id="1223802"/>
    <lineage>
        <taxon>Bacteria</taxon>
        <taxon>Pseudomonadati</taxon>
        <taxon>Pseudomonadota</taxon>
        <taxon>Betaproteobacteria</taxon>
        <taxon>Nitrosomonadales</taxon>
        <taxon>Sterolibacteriaceae</taxon>
        <taxon>Sulfuritalea</taxon>
    </lineage>
</organism>
<gene>
    <name evidence="1" type="ORF">SUTH_01582</name>
</gene>
<dbReference type="RefSeq" id="WP_052473438.1">
    <property type="nucleotide sequence ID" value="NZ_AP012547.1"/>
</dbReference>